<gene>
    <name evidence="3" type="ORF">GOP47_0017025</name>
</gene>
<dbReference type="InterPro" id="IPR015915">
    <property type="entry name" value="Kelch-typ_b-propeller"/>
</dbReference>
<proteinExistence type="predicted"/>
<dbReference type="EMBL" id="JABFUD020000016">
    <property type="protein sequence ID" value="KAI5068680.1"/>
    <property type="molecule type" value="Genomic_DNA"/>
</dbReference>
<evidence type="ECO:0000313" key="4">
    <source>
        <dbReference type="Proteomes" id="UP000886520"/>
    </source>
</evidence>
<dbReference type="Pfam" id="PF12937">
    <property type="entry name" value="F-box-like"/>
    <property type="match status" value="1"/>
</dbReference>
<dbReference type="AlphaFoldDB" id="A0A9D4ZCP5"/>
<evidence type="ECO:0000259" key="2">
    <source>
        <dbReference type="Pfam" id="PF12937"/>
    </source>
</evidence>
<keyword evidence="4" id="KW-1185">Reference proteome</keyword>
<reference evidence="3" key="1">
    <citation type="submission" date="2021-01" db="EMBL/GenBank/DDBJ databases">
        <title>Adiantum capillus-veneris genome.</title>
        <authorList>
            <person name="Fang Y."/>
            <person name="Liao Q."/>
        </authorList>
    </citation>
    <scope>NUCLEOTIDE SEQUENCE</scope>
    <source>
        <strain evidence="3">H3</strain>
        <tissue evidence="3">Leaf</tissue>
    </source>
</reference>
<dbReference type="PANTHER" id="PTHR46175:SF4">
    <property type="entry name" value="BACTERIOOPSIN TRANSCRIPTIONAL ACTIVATOR"/>
    <property type="match status" value="1"/>
</dbReference>
<dbReference type="Proteomes" id="UP000886520">
    <property type="component" value="Chromosome 16"/>
</dbReference>
<sequence>MDWSYFGEAEEGRKAGEVQESVKVHEEQDLGIHALGADQVLAILELLPVPCILTFGMTCRRFRDLANTDALWLHICRREWGSSAVDAWPSLVTSQDFRWKDLHIQMLALGSIRWHMLRQGDVAPAPRASHSMVTTSEKIIIVGGGHDGGRHLADTWMAPIPADTSEIISWQQTSVGIPGGRFGQSCTIVEDMLVLFGGINDNGTRQNDTWVCKGVNHRNTPSWQLLEVAAAPCARGAHAGCYGGENKVVVYGGIGSDGIRLDDTWLLDLSERPLPAWHRVNTTTSPPARSGHSLTWVGGNCMILFGGRGTRFEVRNDVWLLVMNDEFAKWVELRASELHPKHGVPSPRAGHSATLIFGGRVLIYGGEDDRRGRKGDVWVLDSSAGTPLGDLSTSVGLYQRKSSKPQEKLERKFWKKLEQWGQAPSRRSFHGASPVLSGRAVLIFGGMVDGELLPSAAAGLSFDGGLYLLQLAP</sequence>
<evidence type="ECO:0000313" key="3">
    <source>
        <dbReference type="EMBL" id="KAI5068680.1"/>
    </source>
</evidence>
<protein>
    <recommendedName>
        <fullName evidence="2">F-box domain-containing protein</fullName>
    </recommendedName>
</protein>
<dbReference type="InterPro" id="IPR001810">
    <property type="entry name" value="F-box_dom"/>
</dbReference>
<comment type="caution">
    <text evidence="3">The sequence shown here is derived from an EMBL/GenBank/DDBJ whole genome shotgun (WGS) entry which is preliminary data.</text>
</comment>
<dbReference type="InterPro" id="IPR036047">
    <property type="entry name" value="F-box-like_dom_sf"/>
</dbReference>
<dbReference type="SUPFAM" id="SSF117281">
    <property type="entry name" value="Kelch motif"/>
    <property type="match status" value="1"/>
</dbReference>
<accession>A0A9D4ZCP5</accession>
<dbReference type="Gene3D" id="2.120.10.80">
    <property type="entry name" value="Kelch-type beta propeller"/>
    <property type="match status" value="2"/>
</dbReference>
<evidence type="ECO:0000256" key="1">
    <source>
        <dbReference type="ARBA" id="ARBA00022441"/>
    </source>
</evidence>
<feature type="domain" description="F-box" evidence="2">
    <location>
        <begin position="41"/>
        <end position="78"/>
    </location>
</feature>
<name>A0A9D4ZCP5_ADICA</name>
<dbReference type="SUPFAM" id="SSF81383">
    <property type="entry name" value="F-box domain"/>
    <property type="match status" value="1"/>
</dbReference>
<dbReference type="PANTHER" id="PTHR46175">
    <property type="entry name" value="BACTERIOOPSIN TRANSCRIPTIONAL ACTIVATOR"/>
    <property type="match status" value="1"/>
</dbReference>
<keyword evidence="1" id="KW-0880">Kelch repeat</keyword>
<organism evidence="3 4">
    <name type="scientific">Adiantum capillus-veneris</name>
    <name type="common">Maidenhair fern</name>
    <dbReference type="NCBI Taxonomy" id="13818"/>
    <lineage>
        <taxon>Eukaryota</taxon>
        <taxon>Viridiplantae</taxon>
        <taxon>Streptophyta</taxon>
        <taxon>Embryophyta</taxon>
        <taxon>Tracheophyta</taxon>
        <taxon>Polypodiopsida</taxon>
        <taxon>Polypodiidae</taxon>
        <taxon>Polypodiales</taxon>
        <taxon>Pteridineae</taxon>
        <taxon>Pteridaceae</taxon>
        <taxon>Vittarioideae</taxon>
        <taxon>Adiantum</taxon>
    </lineage>
</organism>
<dbReference type="OrthoDB" id="10251809at2759"/>
<dbReference type="Gene3D" id="1.20.1280.50">
    <property type="match status" value="1"/>
</dbReference>
<dbReference type="Pfam" id="PF24681">
    <property type="entry name" value="Kelch_KLHDC2_KLHL20_DRC7"/>
    <property type="match status" value="1"/>
</dbReference>